<reference evidence="1" key="1">
    <citation type="submission" date="2019-08" db="EMBL/GenBank/DDBJ databases">
        <authorList>
            <person name="Kucharzyk K."/>
            <person name="Murdoch R.W."/>
            <person name="Higgins S."/>
            <person name="Loffler F."/>
        </authorList>
    </citation>
    <scope>NUCLEOTIDE SEQUENCE</scope>
</reference>
<dbReference type="EMBL" id="VSSQ01000064">
    <property type="protein sequence ID" value="MPL72179.1"/>
    <property type="molecule type" value="Genomic_DNA"/>
</dbReference>
<organism evidence="1">
    <name type="scientific">bioreactor metagenome</name>
    <dbReference type="NCBI Taxonomy" id="1076179"/>
    <lineage>
        <taxon>unclassified sequences</taxon>
        <taxon>metagenomes</taxon>
        <taxon>ecological metagenomes</taxon>
    </lineage>
</organism>
<evidence type="ECO:0008006" key="2">
    <source>
        <dbReference type="Google" id="ProtNLM"/>
    </source>
</evidence>
<gene>
    <name evidence="1" type="ORF">SDC9_17959</name>
</gene>
<accession>A0A644TZT8</accession>
<sequence>MKKSEKLQTGDIVFLRSDVKGEYPMTIVGYSGFDTDNSDLWEVCWINKQGHVKYADFPGKILKKSENLK</sequence>
<name>A0A644TZT8_9ZZZZ</name>
<evidence type="ECO:0000313" key="1">
    <source>
        <dbReference type="EMBL" id="MPL72179.1"/>
    </source>
</evidence>
<dbReference type="AlphaFoldDB" id="A0A644TZT8"/>
<protein>
    <recommendedName>
        <fullName evidence="2">DUF2158 domain-containing protein</fullName>
    </recommendedName>
</protein>
<proteinExistence type="predicted"/>
<comment type="caution">
    <text evidence="1">The sequence shown here is derived from an EMBL/GenBank/DDBJ whole genome shotgun (WGS) entry which is preliminary data.</text>
</comment>